<evidence type="ECO:0000259" key="1">
    <source>
        <dbReference type="PROSITE" id="PS50819"/>
    </source>
</evidence>
<sequence length="459" mass="50896">MFDVFALALPRGHGFGTRPPVGAWIGDEERSWGCVRRDDADGSFGVLAMRRRVDDVWTIVSDDHGFATFDAAKAAVGARLRDTDPSEPLPPSVRRRTSLRDLSGRTLSPAFKTLLRPTHTGAAWLLNQLYLSLPNPDANWVSDCQTANFHTRLWEAQLLGSFREQGLLVTQPVESPDFHIRNRRGGEAWVEAVTANPPFAYDHANAPPLHAPDDKEELFFGAAAERFAKTIGSKLQRRYADLDHVVGKPFAIALADFQGGASMVWSRSSLIGYLYGEGARLDRTGARPIPERLTAETLKGPGAFPAGLFRDDRASELSALIFTNACSVAKLNRYMITRGAPTPGARVVRFGEFFDRSPGAYEGKPFRLDIMSEEYRTLWPQGAEPLTAELEVFHNPCARHPLPFDLVPEATHWFDDGGEILCASHYETSILHSLTFIEDASEPMVSLEDYLERLSRVTA</sequence>
<protein>
    <recommendedName>
        <fullName evidence="1">DOD-type homing endonuclease domain-containing protein</fullName>
    </recommendedName>
</protein>
<evidence type="ECO:0000313" key="3">
    <source>
        <dbReference type="Proteomes" id="UP001445732"/>
    </source>
</evidence>
<name>A0ABV1NL71_9CAUL</name>
<dbReference type="EMBL" id="JBEGDD010000003">
    <property type="protein sequence ID" value="MEQ7154597.1"/>
    <property type="molecule type" value="Genomic_DNA"/>
</dbReference>
<keyword evidence="3" id="KW-1185">Reference proteome</keyword>
<dbReference type="RefSeq" id="WP_349683760.1">
    <property type="nucleotide sequence ID" value="NZ_JBEGDD010000003.1"/>
</dbReference>
<evidence type="ECO:0000313" key="2">
    <source>
        <dbReference type="EMBL" id="MEQ7154597.1"/>
    </source>
</evidence>
<organism evidence="2 3">
    <name type="scientific">Brevundimonas aurifodinae</name>
    <dbReference type="NCBI Taxonomy" id="1508312"/>
    <lineage>
        <taxon>Bacteria</taxon>
        <taxon>Pseudomonadati</taxon>
        <taxon>Pseudomonadota</taxon>
        <taxon>Alphaproteobacteria</taxon>
        <taxon>Caulobacterales</taxon>
        <taxon>Caulobacteraceae</taxon>
        <taxon>Brevundimonas</taxon>
    </lineage>
</organism>
<comment type="caution">
    <text evidence="2">The sequence shown here is derived from an EMBL/GenBank/DDBJ whole genome shotgun (WGS) entry which is preliminary data.</text>
</comment>
<gene>
    <name evidence="2" type="ORF">ABN401_05155</name>
</gene>
<accession>A0ABV1NL71</accession>
<dbReference type="PROSITE" id="PS50819">
    <property type="entry name" value="INTEIN_ENDONUCLEASE"/>
    <property type="match status" value="1"/>
</dbReference>
<dbReference type="Proteomes" id="UP001445732">
    <property type="component" value="Unassembled WGS sequence"/>
</dbReference>
<dbReference type="InterPro" id="IPR004042">
    <property type="entry name" value="Intein_endonuc_central"/>
</dbReference>
<reference evidence="2 3" key="1">
    <citation type="submission" date="2024-06" db="EMBL/GenBank/DDBJ databases">
        <title>Brevundimonas sp. C11.</title>
        <authorList>
            <person name="Maltman C."/>
        </authorList>
    </citation>
    <scope>NUCLEOTIDE SEQUENCE [LARGE SCALE GENOMIC DNA]</scope>
    <source>
        <strain evidence="2 3">C11</strain>
    </source>
</reference>
<proteinExistence type="predicted"/>
<feature type="domain" description="DOD-type homing endonuclease" evidence="1">
    <location>
        <begin position="270"/>
        <end position="312"/>
    </location>
</feature>